<evidence type="ECO:0000313" key="8">
    <source>
        <dbReference type="EMBL" id="NOL51434.1"/>
    </source>
</evidence>
<dbReference type="InterPro" id="IPR000620">
    <property type="entry name" value="EamA_dom"/>
</dbReference>
<evidence type="ECO:0000256" key="5">
    <source>
        <dbReference type="ARBA" id="ARBA00023136"/>
    </source>
</evidence>
<reference evidence="8 9" key="1">
    <citation type="submission" date="2020-05" db="EMBL/GenBank/DDBJ databases">
        <authorList>
            <person name="Niu N."/>
        </authorList>
    </citation>
    <scope>NUCLEOTIDE SEQUENCE [LARGE SCALE GENOMIC DNA]</scope>
    <source>
        <strain evidence="8 9">3340-03</strain>
    </source>
</reference>
<feature type="transmembrane region" description="Helical" evidence="6">
    <location>
        <begin position="42"/>
        <end position="61"/>
    </location>
</feature>
<feature type="transmembrane region" description="Helical" evidence="6">
    <location>
        <begin position="238"/>
        <end position="258"/>
    </location>
</feature>
<feature type="transmembrane region" description="Helical" evidence="6">
    <location>
        <begin position="178"/>
        <end position="196"/>
    </location>
</feature>
<dbReference type="Pfam" id="PF00892">
    <property type="entry name" value="EamA"/>
    <property type="match status" value="1"/>
</dbReference>
<proteinExistence type="predicted"/>
<feature type="domain" description="EamA" evidence="7">
    <location>
        <begin position="148"/>
        <end position="277"/>
    </location>
</feature>
<evidence type="ECO:0000256" key="1">
    <source>
        <dbReference type="ARBA" id="ARBA00004651"/>
    </source>
</evidence>
<evidence type="ECO:0000256" key="6">
    <source>
        <dbReference type="SAM" id="Phobius"/>
    </source>
</evidence>
<dbReference type="InterPro" id="IPR037185">
    <property type="entry name" value="EmrE-like"/>
</dbReference>
<gene>
    <name evidence="8" type="ORF">HKX39_04480</name>
</gene>
<organism evidence="8 9">
    <name type="scientific">Pelistega suis</name>
    <dbReference type="NCBI Taxonomy" id="1631957"/>
    <lineage>
        <taxon>Bacteria</taxon>
        <taxon>Pseudomonadati</taxon>
        <taxon>Pseudomonadota</taxon>
        <taxon>Betaproteobacteria</taxon>
        <taxon>Burkholderiales</taxon>
        <taxon>Alcaligenaceae</taxon>
        <taxon>Pelistega</taxon>
    </lineage>
</organism>
<feature type="transmembrane region" description="Helical" evidence="6">
    <location>
        <begin position="149"/>
        <end position="166"/>
    </location>
</feature>
<dbReference type="GO" id="GO:0005886">
    <property type="term" value="C:plasma membrane"/>
    <property type="evidence" value="ECO:0007669"/>
    <property type="project" value="UniProtKB-SubCell"/>
</dbReference>
<comment type="caution">
    <text evidence="8">The sequence shown here is derived from an EMBL/GenBank/DDBJ whole genome shotgun (WGS) entry which is preliminary data.</text>
</comment>
<dbReference type="EMBL" id="JABGBN010000002">
    <property type="protein sequence ID" value="NOL51434.1"/>
    <property type="molecule type" value="Genomic_DNA"/>
</dbReference>
<evidence type="ECO:0000256" key="3">
    <source>
        <dbReference type="ARBA" id="ARBA00022692"/>
    </source>
</evidence>
<keyword evidence="9" id="KW-1185">Reference proteome</keyword>
<evidence type="ECO:0000259" key="7">
    <source>
        <dbReference type="Pfam" id="PF00892"/>
    </source>
</evidence>
<comment type="subcellular location">
    <subcellularLocation>
        <location evidence="1">Cell membrane</location>
        <topology evidence="1">Multi-pass membrane protein</topology>
    </subcellularLocation>
</comment>
<feature type="transmembrane region" description="Helical" evidence="6">
    <location>
        <begin position="121"/>
        <end position="137"/>
    </location>
</feature>
<feature type="transmembrane region" description="Helical" evidence="6">
    <location>
        <begin position="7"/>
        <end position="30"/>
    </location>
</feature>
<feature type="transmembrane region" description="Helical" evidence="6">
    <location>
        <begin position="68"/>
        <end position="88"/>
    </location>
</feature>
<dbReference type="RefSeq" id="WP_171680110.1">
    <property type="nucleotide sequence ID" value="NZ_JABGBN010000002.1"/>
</dbReference>
<feature type="transmembrane region" description="Helical" evidence="6">
    <location>
        <begin position="264"/>
        <end position="284"/>
    </location>
</feature>
<keyword evidence="3 6" id="KW-0812">Transmembrane</keyword>
<name>A0A849P511_9BURK</name>
<dbReference type="SUPFAM" id="SSF103481">
    <property type="entry name" value="Multidrug resistance efflux transporter EmrE"/>
    <property type="match status" value="2"/>
</dbReference>
<evidence type="ECO:0000313" key="9">
    <source>
        <dbReference type="Proteomes" id="UP000537862"/>
    </source>
</evidence>
<dbReference type="InterPro" id="IPR050638">
    <property type="entry name" value="AA-Vitamin_Transporters"/>
</dbReference>
<keyword evidence="4 6" id="KW-1133">Transmembrane helix</keyword>
<accession>A0A849P511</accession>
<dbReference type="AlphaFoldDB" id="A0A849P511"/>
<sequence>MNHHKSYPFSFGVIALIASMISLCMGTSFAKSLFSEIGAQGTTFYRLIFSAILLWIIWRPWRFKFTRAYIFPIIFYGVSLGMLNFLFYMALRTIPLGIAIAIEFCGPLGLALFASRKKIDFLWIALVIIGLLFLIPNESTSATSLDPIGLMYCVAAAIFWAIYIIAGQKMSNIHPGQASTLGITMAALTVMPFAIASIGVEGLWRVELFWVGLVVGILSSALPYSLEMISLRSLDRKTFGVLLSLEPAFGAIAGAIVLHEFLSIQQIIAIICIVSASMGCTLTAKRGKK</sequence>
<dbReference type="PANTHER" id="PTHR32322:SF18">
    <property type="entry name" value="S-ADENOSYLMETHIONINE_S-ADENOSYLHOMOCYSTEINE TRANSPORTER"/>
    <property type="match status" value="1"/>
</dbReference>
<dbReference type="PANTHER" id="PTHR32322">
    <property type="entry name" value="INNER MEMBRANE TRANSPORTER"/>
    <property type="match status" value="1"/>
</dbReference>
<keyword evidence="5 6" id="KW-0472">Membrane</keyword>
<feature type="transmembrane region" description="Helical" evidence="6">
    <location>
        <begin position="208"/>
        <end position="226"/>
    </location>
</feature>
<evidence type="ECO:0000256" key="4">
    <source>
        <dbReference type="ARBA" id="ARBA00022989"/>
    </source>
</evidence>
<feature type="transmembrane region" description="Helical" evidence="6">
    <location>
        <begin position="94"/>
        <end position="114"/>
    </location>
</feature>
<dbReference type="Proteomes" id="UP000537862">
    <property type="component" value="Unassembled WGS sequence"/>
</dbReference>
<keyword evidence="2" id="KW-1003">Cell membrane</keyword>
<protein>
    <submittedName>
        <fullName evidence="8">DMT family transporter</fullName>
    </submittedName>
</protein>
<evidence type="ECO:0000256" key="2">
    <source>
        <dbReference type="ARBA" id="ARBA00022475"/>
    </source>
</evidence>